<proteinExistence type="predicted"/>
<evidence type="ECO:0000313" key="3">
    <source>
        <dbReference type="Proteomes" id="UP000294564"/>
    </source>
</evidence>
<dbReference type="AlphaFoldDB" id="A0A4R2NRN2"/>
<evidence type="ECO:0000313" key="2">
    <source>
        <dbReference type="EMBL" id="TCP24392.1"/>
    </source>
</evidence>
<feature type="signal peptide" evidence="1">
    <location>
        <begin position="1"/>
        <end position="24"/>
    </location>
</feature>
<keyword evidence="3" id="KW-1185">Reference proteome</keyword>
<organism evidence="2 3">
    <name type="scientific">Tenacibaculum skagerrakense</name>
    <dbReference type="NCBI Taxonomy" id="186571"/>
    <lineage>
        <taxon>Bacteria</taxon>
        <taxon>Pseudomonadati</taxon>
        <taxon>Bacteroidota</taxon>
        <taxon>Flavobacteriia</taxon>
        <taxon>Flavobacteriales</taxon>
        <taxon>Flavobacteriaceae</taxon>
        <taxon>Tenacibaculum</taxon>
    </lineage>
</organism>
<dbReference type="Proteomes" id="UP000294564">
    <property type="component" value="Unassembled WGS sequence"/>
</dbReference>
<evidence type="ECO:0000256" key="1">
    <source>
        <dbReference type="SAM" id="SignalP"/>
    </source>
</evidence>
<gene>
    <name evidence="2" type="ORF">EV195_106200</name>
</gene>
<sequence>MKRVVFIAICIVGSLGLISCGSTAPCGLSQNTKTKQTQQNYQQEVVVAEATAE</sequence>
<reference evidence="2 3" key="1">
    <citation type="submission" date="2019-03" db="EMBL/GenBank/DDBJ databases">
        <title>Genomic Encyclopedia of Type Strains, Phase IV (KMG-IV): sequencing the most valuable type-strain genomes for metagenomic binning, comparative biology and taxonomic classification.</title>
        <authorList>
            <person name="Goeker M."/>
        </authorList>
    </citation>
    <scope>NUCLEOTIDE SEQUENCE [LARGE SCALE GENOMIC DNA]</scope>
    <source>
        <strain evidence="2 3">DSM 14836</strain>
    </source>
</reference>
<feature type="chain" id="PRO_5020790824" evidence="1">
    <location>
        <begin position="25"/>
        <end position="53"/>
    </location>
</feature>
<protein>
    <submittedName>
        <fullName evidence="2">Uncharacterized protein</fullName>
    </submittedName>
</protein>
<accession>A0A4R2NRN2</accession>
<name>A0A4R2NRN2_9FLAO</name>
<dbReference type="EMBL" id="SLXM01000006">
    <property type="protein sequence ID" value="TCP24392.1"/>
    <property type="molecule type" value="Genomic_DNA"/>
</dbReference>
<comment type="caution">
    <text evidence="2">The sequence shown here is derived from an EMBL/GenBank/DDBJ whole genome shotgun (WGS) entry which is preliminary data.</text>
</comment>
<keyword evidence="1" id="KW-0732">Signal</keyword>
<dbReference type="RefSeq" id="WP_165915725.1">
    <property type="nucleotide sequence ID" value="NZ_SLXM01000006.1"/>
</dbReference>
<dbReference type="PROSITE" id="PS51257">
    <property type="entry name" value="PROKAR_LIPOPROTEIN"/>
    <property type="match status" value="1"/>
</dbReference>